<dbReference type="CDD" id="cd03388">
    <property type="entry name" value="PAP2_SPPase1"/>
    <property type="match status" value="1"/>
</dbReference>
<dbReference type="InterPro" id="IPR027417">
    <property type="entry name" value="P-loop_NTPase"/>
</dbReference>
<dbReference type="InterPro" id="IPR036938">
    <property type="entry name" value="PAP2/HPO_sf"/>
</dbReference>
<feature type="transmembrane region" description="Helical" evidence="6">
    <location>
        <begin position="808"/>
        <end position="829"/>
    </location>
</feature>
<feature type="transmembrane region" description="Helical" evidence="6">
    <location>
        <begin position="681"/>
        <end position="703"/>
    </location>
</feature>
<keyword evidence="6" id="KW-1133">Transmembrane helix</keyword>
<evidence type="ECO:0000256" key="3">
    <source>
        <dbReference type="ARBA" id="ARBA00022801"/>
    </source>
</evidence>
<dbReference type="InterPro" id="IPR000326">
    <property type="entry name" value="PAP2/HPO"/>
</dbReference>
<dbReference type="PROSITE" id="PS51716">
    <property type="entry name" value="G_IRG"/>
    <property type="match status" value="1"/>
</dbReference>
<comment type="similarity">
    <text evidence="1">Belongs to the TRAFAC class dynamin-like GTPase superfamily. IRG family.</text>
</comment>
<evidence type="ECO:0000256" key="5">
    <source>
        <dbReference type="SAM" id="MobiDB-lite"/>
    </source>
</evidence>
<feature type="transmembrane region" description="Helical" evidence="6">
    <location>
        <begin position="751"/>
        <end position="772"/>
    </location>
</feature>
<keyword evidence="6" id="KW-0472">Membrane</keyword>
<organism evidence="8 9">
    <name type="scientific">Mugilogobius chulae</name>
    <name type="common">yellowstripe goby</name>
    <dbReference type="NCBI Taxonomy" id="88201"/>
    <lineage>
        <taxon>Eukaryota</taxon>
        <taxon>Metazoa</taxon>
        <taxon>Chordata</taxon>
        <taxon>Craniata</taxon>
        <taxon>Vertebrata</taxon>
        <taxon>Euteleostomi</taxon>
        <taxon>Actinopterygii</taxon>
        <taxon>Neopterygii</taxon>
        <taxon>Teleostei</taxon>
        <taxon>Neoteleostei</taxon>
        <taxon>Acanthomorphata</taxon>
        <taxon>Gobiaria</taxon>
        <taxon>Gobiiformes</taxon>
        <taxon>Gobioidei</taxon>
        <taxon>Gobiidae</taxon>
        <taxon>Gobionellinae</taxon>
        <taxon>Mugilogobius</taxon>
    </lineage>
</organism>
<keyword evidence="9" id="KW-1185">Reference proteome</keyword>
<name>A0AAW0NLW9_9GOBI</name>
<dbReference type="PANTHER" id="PTHR32341:SF10">
    <property type="entry name" value="INTERFERON-INDUCIBLE GTPASE 5"/>
    <property type="match status" value="1"/>
</dbReference>
<keyword evidence="4" id="KW-0342">GTP-binding</keyword>
<keyword evidence="6" id="KW-0812">Transmembrane</keyword>
<evidence type="ECO:0000256" key="1">
    <source>
        <dbReference type="ARBA" id="ARBA00005429"/>
    </source>
</evidence>
<dbReference type="AlphaFoldDB" id="A0AAW0NLW9"/>
<proteinExistence type="inferred from homology"/>
<feature type="region of interest" description="Disordered" evidence="5">
    <location>
        <begin position="452"/>
        <end position="495"/>
    </location>
</feature>
<gene>
    <name evidence="8" type="ORF">WMY93_016545</name>
</gene>
<dbReference type="PANTHER" id="PTHR32341">
    <property type="entry name" value="INTERFERON-INDUCIBLE GTPASE"/>
    <property type="match status" value="1"/>
</dbReference>
<feature type="transmembrane region" description="Helical" evidence="6">
    <location>
        <begin position="648"/>
        <end position="669"/>
    </location>
</feature>
<evidence type="ECO:0000313" key="9">
    <source>
        <dbReference type="Proteomes" id="UP001460270"/>
    </source>
</evidence>
<comment type="caution">
    <text evidence="8">The sequence shown here is derived from an EMBL/GenBank/DDBJ whole genome shotgun (WGS) entry which is preliminary data.</text>
</comment>
<feature type="domain" description="IRG-type G" evidence="7">
    <location>
        <begin position="35"/>
        <end position="216"/>
    </location>
</feature>
<dbReference type="InterPro" id="IPR007743">
    <property type="entry name" value="Immunity-related_GTPase-like"/>
</dbReference>
<dbReference type="GO" id="GO:0016020">
    <property type="term" value="C:membrane"/>
    <property type="evidence" value="ECO:0007669"/>
    <property type="project" value="InterPro"/>
</dbReference>
<feature type="transmembrane region" description="Helical" evidence="6">
    <location>
        <begin position="622"/>
        <end position="642"/>
    </location>
</feature>
<dbReference type="InterPro" id="IPR030385">
    <property type="entry name" value="G_IRG_dom"/>
</dbReference>
<dbReference type="Proteomes" id="UP001460270">
    <property type="component" value="Unassembled WGS sequence"/>
</dbReference>
<dbReference type="SMART" id="SM00014">
    <property type="entry name" value="acidPPc"/>
    <property type="match status" value="1"/>
</dbReference>
<dbReference type="Gene3D" id="3.40.50.300">
    <property type="entry name" value="P-loop containing nucleotide triphosphate hydrolases"/>
    <property type="match status" value="1"/>
</dbReference>
<evidence type="ECO:0000256" key="6">
    <source>
        <dbReference type="SAM" id="Phobius"/>
    </source>
</evidence>
<evidence type="ECO:0000256" key="4">
    <source>
        <dbReference type="ARBA" id="ARBA00023134"/>
    </source>
</evidence>
<keyword evidence="3" id="KW-0378">Hydrolase</keyword>
<evidence type="ECO:0000259" key="7">
    <source>
        <dbReference type="PROSITE" id="PS51716"/>
    </source>
</evidence>
<keyword evidence="2" id="KW-0547">Nucleotide-binding</keyword>
<sequence>MSDPCKEDLKAALQKRDKVEVATKAQEYLDLINNVPLNIAITGESGSGKSSLVNALRGIKNNTPGAAPTGAVETTMEPTEYTHPQNPKIKIWDLPGIGTTKFPAAKYLKHVGFEKYDFFIIVSNDRFRENDAKLAKEIKTMKKNFYFVRSKIDNTIRDEKESNPNLNVKELLQVIRNKCTKELVELGIKSPKVFLVSSLKLHLYEFRELSRAFMVDLSELQREILLLSLPNIDLEIIELKVEVLRGRIKWYVLASVTGAVVPVPGVSEALDLGMILAFTAQCATSLGLTPASLQRLSEISGVPLEDLKKDLESPLSSTEITIELLKRMLSKSALYIAAIVLEEGARFIPGIGIPFAMTLSGSTAPPSVTRDLPIFNKTREKAGSASGRVVEIQICGVRGTFPTPTSRSVTTAGTEQNVTENKSSVTVRVFSTPRGSEMGKPRKFLRLEKTKHKNIQQRHHKTSKAANKSGKLGGSREKLPQNGAASSGGETAGSAVKPLRKNSLTGDAGQEFIIENRFLYYLFTFGTELGNELFYITFFPFVLWNIDALVGRRIIMLWAWVMYFGQCTKDLLGWSRPASPPVVKVEMFYNSEYSMPSTHAMSGTAIPFALFYMTYGRWEYPFALGLSVALSWCVLVCVSRIYMGMHSLLDVLAGVLYSSLILLVSLPNLDWADSYILHSRWSPPLVVAVPFVLSMLCFFLDAWSTSRGDTAQIVGTGAGVALASHVNQRLGFSRDPAAFTLTFPSLSVSQLLTALVRVIAGVAVLVLTRAVMKAVTLTTLCRVLRLGGGGGDVRKARQHMEVELPYRYIVYGTLGFNVLFLVPLLFSYVQL</sequence>
<dbReference type="FunFam" id="3.40.50.300:FF:000541">
    <property type="entry name" value="Immunity related GTPase M"/>
    <property type="match status" value="1"/>
</dbReference>
<protein>
    <recommendedName>
        <fullName evidence="7">IRG-type G domain-containing protein</fullName>
    </recommendedName>
</protein>
<dbReference type="Gene3D" id="1.20.144.10">
    <property type="entry name" value="Phosphatidic acid phosphatase type 2/haloperoxidase"/>
    <property type="match status" value="1"/>
</dbReference>
<feature type="compositionally biased region" description="Low complexity" evidence="5">
    <location>
        <begin position="483"/>
        <end position="495"/>
    </location>
</feature>
<dbReference type="GO" id="GO:0005525">
    <property type="term" value="F:GTP binding"/>
    <property type="evidence" value="ECO:0007669"/>
    <property type="project" value="UniProtKB-KW"/>
</dbReference>
<dbReference type="InterPro" id="IPR051515">
    <property type="entry name" value="IRG"/>
</dbReference>
<feature type="compositionally biased region" description="Basic residues" evidence="5">
    <location>
        <begin position="452"/>
        <end position="463"/>
    </location>
</feature>
<evidence type="ECO:0000313" key="8">
    <source>
        <dbReference type="EMBL" id="KAK7903938.1"/>
    </source>
</evidence>
<dbReference type="Pfam" id="PF05049">
    <property type="entry name" value="IIGP"/>
    <property type="match status" value="1"/>
</dbReference>
<evidence type="ECO:0000256" key="2">
    <source>
        <dbReference type="ARBA" id="ARBA00022741"/>
    </source>
</evidence>
<accession>A0AAW0NLW9</accession>
<dbReference type="EMBL" id="JBBPFD010000012">
    <property type="protein sequence ID" value="KAK7903938.1"/>
    <property type="molecule type" value="Genomic_DNA"/>
</dbReference>
<dbReference type="SUPFAM" id="SSF48317">
    <property type="entry name" value="Acid phosphatase/Vanadium-dependent haloperoxidase"/>
    <property type="match status" value="1"/>
</dbReference>
<reference evidence="9" key="1">
    <citation type="submission" date="2024-04" db="EMBL/GenBank/DDBJ databases">
        <title>Salinicola lusitanus LLJ914,a marine bacterium isolated from the Okinawa Trough.</title>
        <authorList>
            <person name="Li J."/>
        </authorList>
    </citation>
    <scope>NUCLEOTIDE SEQUENCE [LARGE SCALE GENOMIC DNA]</scope>
</reference>
<dbReference type="SUPFAM" id="SSF52540">
    <property type="entry name" value="P-loop containing nucleoside triphosphate hydrolases"/>
    <property type="match status" value="1"/>
</dbReference>
<dbReference type="Pfam" id="PF01569">
    <property type="entry name" value="PAP2"/>
    <property type="match status" value="1"/>
</dbReference>
<dbReference type="GO" id="GO:0016787">
    <property type="term" value="F:hydrolase activity"/>
    <property type="evidence" value="ECO:0007669"/>
    <property type="project" value="UniProtKB-KW"/>
</dbReference>